<gene>
    <name evidence="5" type="primary">araC_2</name>
    <name evidence="5" type="ORF">STSP2_02708</name>
</gene>
<dbReference type="PROSITE" id="PS01124">
    <property type="entry name" value="HTH_ARAC_FAMILY_2"/>
    <property type="match status" value="1"/>
</dbReference>
<dbReference type="Pfam" id="PF02311">
    <property type="entry name" value="AraC_binding"/>
    <property type="match status" value="1"/>
</dbReference>
<organism evidence="5 6">
    <name type="scientific">Anaerohalosphaera lusitana</name>
    <dbReference type="NCBI Taxonomy" id="1936003"/>
    <lineage>
        <taxon>Bacteria</taxon>
        <taxon>Pseudomonadati</taxon>
        <taxon>Planctomycetota</taxon>
        <taxon>Phycisphaerae</taxon>
        <taxon>Sedimentisphaerales</taxon>
        <taxon>Anaerohalosphaeraceae</taxon>
        <taxon>Anaerohalosphaera</taxon>
    </lineage>
</organism>
<evidence type="ECO:0000256" key="3">
    <source>
        <dbReference type="ARBA" id="ARBA00023163"/>
    </source>
</evidence>
<sequence length="299" mass="34546">MEQTHKDISNIVRANVQSLPRDIVAQSRYFFYETESTTRQPLEIVCGGYERCGPAFFIDRTDYPFHVIKFTITGKGMFMINGSHHKLEGGVITSFSPGDRHTYRSDPHNPMEHIFVTFTGTRANELLRSSTLSKTKIMQISEPASTLQMLHQILQAGLEKNEYSQQICCNYLEILLLKQASALANTNSPHSLAFDTYRKCKKYIDDNFSAIRTAQQVANSCDVNVRYMSRLFKKHNYISPYEYLTRLKMNKAINLLLHSQMPVSQIGLEVGFEDQFHFSRVFKKYQGLSPQNYRQRHMS</sequence>
<keyword evidence="3" id="KW-0804">Transcription</keyword>
<dbReference type="InterPro" id="IPR037923">
    <property type="entry name" value="HTH-like"/>
</dbReference>
<dbReference type="InterPro" id="IPR020449">
    <property type="entry name" value="Tscrpt_reg_AraC-type_HTH"/>
</dbReference>
<dbReference type="PANTHER" id="PTHR43280">
    <property type="entry name" value="ARAC-FAMILY TRANSCRIPTIONAL REGULATOR"/>
    <property type="match status" value="1"/>
</dbReference>
<feature type="domain" description="HTH araC/xylS-type" evidence="4">
    <location>
        <begin position="198"/>
        <end position="296"/>
    </location>
</feature>
<dbReference type="InterPro" id="IPR018060">
    <property type="entry name" value="HTH_AraC"/>
</dbReference>
<name>A0A1U9NNZ6_9BACT</name>
<evidence type="ECO:0000313" key="5">
    <source>
        <dbReference type="EMBL" id="AQT69517.1"/>
    </source>
</evidence>
<dbReference type="Pfam" id="PF12833">
    <property type="entry name" value="HTH_18"/>
    <property type="match status" value="1"/>
</dbReference>
<accession>A0A1U9NNZ6</accession>
<dbReference type="InterPro" id="IPR003313">
    <property type="entry name" value="AraC-bd"/>
</dbReference>
<dbReference type="InterPro" id="IPR018062">
    <property type="entry name" value="HTH_AraC-typ_CS"/>
</dbReference>
<keyword evidence="6" id="KW-1185">Reference proteome</keyword>
<evidence type="ECO:0000256" key="1">
    <source>
        <dbReference type="ARBA" id="ARBA00023015"/>
    </source>
</evidence>
<dbReference type="PROSITE" id="PS00041">
    <property type="entry name" value="HTH_ARAC_FAMILY_1"/>
    <property type="match status" value="1"/>
</dbReference>
<dbReference type="GO" id="GO:0003700">
    <property type="term" value="F:DNA-binding transcription factor activity"/>
    <property type="evidence" value="ECO:0007669"/>
    <property type="project" value="InterPro"/>
</dbReference>
<dbReference type="EMBL" id="CP019791">
    <property type="protein sequence ID" value="AQT69517.1"/>
    <property type="molecule type" value="Genomic_DNA"/>
</dbReference>
<keyword evidence="1" id="KW-0805">Transcription regulation</keyword>
<dbReference type="STRING" id="1936003.STSP2_02708"/>
<dbReference type="PANTHER" id="PTHR43280:SF2">
    <property type="entry name" value="HTH-TYPE TRANSCRIPTIONAL REGULATOR EXSA"/>
    <property type="match status" value="1"/>
</dbReference>
<evidence type="ECO:0000313" key="6">
    <source>
        <dbReference type="Proteomes" id="UP000189674"/>
    </source>
</evidence>
<dbReference type="OrthoDB" id="9807321at2"/>
<dbReference type="SUPFAM" id="SSF51215">
    <property type="entry name" value="Regulatory protein AraC"/>
    <property type="match status" value="1"/>
</dbReference>
<reference evidence="6" key="1">
    <citation type="submission" date="2017-02" db="EMBL/GenBank/DDBJ databases">
        <title>Comparative genomics and description of representatives of a novel lineage of planctomycetes thriving in anoxic sediments.</title>
        <authorList>
            <person name="Spring S."/>
            <person name="Bunk B."/>
            <person name="Sproer C."/>
        </authorList>
    </citation>
    <scope>NUCLEOTIDE SEQUENCE [LARGE SCALE GENOMIC DNA]</scope>
    <source>
        <strain evidence="6">ST-NAGAB-D1</strain>
    </source>
</reference>
<dbReference type="AlphaFoldDB" id="A0A1U9NNZ6"/>
<dbReference type="GO" id="GO:0043565">
    <property type="term" value="F:sequence-specific DNA binding"/>
    <property type="evidence" value="ECO:0007669"/>
    <property type="project" value="InterPro"/>
</dbReference>
<dbReference type="Proteomes" id="UP000189674">
    <property type="component" value="Chromosome"/>
</dbReference>
<dbReference type="Gene3D" id="2.60.120.280">
    <property type="entry name" value="Regulatory protein AraC"/>
    <property type="match status" value="1"/>
</dbReference>
<proteinExistence type="predicted"/>
<evidence type="ECO:0000259" key="4">
    <source>
        <dbReference type="PROSITE" id="PS01124"/>
    </source>
</evidence>
<dbReference type="PRINTS" id="PR00032">
    <property type="entry name" value="HTHARAC"/>
</dbReference>
<dbReference type="InterPro" id="IPR009057">
    <property type="entry name" value="Homeodomain-like_sf"/>
</dbReference>
<dbReference type="Gene3D" id="1.10.10.60">
    <property type="entry name" value="Homeodomain-like"/>
    <property type="match status" value="2"/>
</dbReference>
<keyword evidence="2" id="KW-0238">DNA-binding</keyword>
<evidence type="ECO:0000256" key="2">
    <source>
        <dbReference type="ARBA" id="ARBA00023125"/>
    </source>
</evidence>
<protein>
    <submittedName>
        <fullName evidence="5">Arabinose operon regulatory protein</fullName>
    </submittedName>
</protein>
<dbReference type="SMART" id="SM00342">
    <property type="entry name" value="HTH_ARAC"/>
    <property type="match status" value="1"/>
</dbReference>
<dbReference type="SUPFAM" id="SSF46689">
    <property type="entry name" value="Homeodomain-like"/>
    <property type="match status" value="2"/>
</dbReference>
<dbReference type="KEGG" id="alus:STSP2_02708"/>